<organism evidence="4 5">
    <name type="scientific">Luteimonas lutimaris</name>
    <dbReference type="NCBI Taxonomy" id="698645"/>
    <lineage>
        <taxon>Bacteria</taxon>
        <taxon>Pseudomonadati</taxon>
        <taxon>Pseudomonadota</taxon>
        <taxon>Gammaproteobacteria</taxon>
        <taxon>Lysobacterales</taxon>
        <taxon>Lysobacteraceae</taxon>
        <taxon>Luteimonas</taxon>
    </lineage>
</organism>
<reference evidence="5" key="1">
    <citation type="journal article" date="2019" name="Int. J. Syst. Evol. Microbiol.">
        <title>The Global Catalogue of Microorganisms (GCM) 10K type strain sequencing project: providing services to taxonomists for standard genome sequencing and annotation.</title>
        <authorList>
            <consortium name="The Broad Institute Genomics Platform"/>
            <consortium name="The Broad Institute Genome Sequencing Center for Infectious Disease"/>
            <person name="Wu L."/>
            <person name="Ma J."/>
        </authorList>
    </citation>
    <scope>NUCLEOTIDE SEQUENCE [LARGE SCALE GENOMIC DNA]</scope>
    <source>
        <strain evidence="5">JCM 16916</strain>
    </source>
</reference>
<keyword evidence="5" id="KW-1185">Reference proteome</keyword>
<dbReference type="SUPFAM" id="SSF53187">
    <property type="entry name" value="Zn-dependent exopeptidases"/>
    <property type="match status" value="1"/>
</dbReference>
<accession>A0ABP7M5T6</accession>
<dbReference type="RefSeq" id="WP_344758020.1">
    <property type="nucleotide sequence ID" value="NZ_BAAAZU010000001.1"/>
</dbReference>
<name>A0ABP7M5T6_9GAMM</name>
<feature type="domain" description="Peptidase M28" evidence="3">
    <location>
        <begin position="310"/>
        <end position="532"/>
    </location>
</feature>
<dbReference type="PANTHER" id="PTHR12147">
    <property type="entry name" value="METALLOPEPTIDASE M28 FAMILY MEMBER"/>
    <property type="match status" value="1"/>
</dbReference>
<feature type="signal peptide" evidence="1">
    <location>
        <begin position="1"/>
        <end position="22"/>
    </location>
</feature>
<gene>
    <name evidence="4" type="ORF">GCM10022229_01660</name>
</gene>
<sequence>MRRAALLPILFALSLAACQREAPPPAEDASAAEATPPDWADDPAALRIEADVRALADDAMEGRETGTRGYEKASDYVARRFAEIELQPAGDDGSFFQHVPLLKATRESEGAYFAVNRNGRHIELRLRDQFLPQPDFNAARAAVEAPAVFVGQAVHAPALDVDDFKGLDLKGKIAVLFGGAPARFDDDRRAFHASYHEKLRQVTAHGAIGAVFVNTVQDEAGAPWAQHAANWDKPAMRLRDADGRGIDTFPQLRVVASVSAAAADLVFADAPLTAAQLFDAARDGTLRGFALPGTIALAARTTIEPAQSRNVVARLPGDDDALATEHIVYSAHLDHVGIGAPVEGDRIYNGALDNALGVAIMLETAHQLADAKYRPKRSLLFVATTAEEKGLLGAEWFATHPTVAADSMVANINMDMPVLMAPTTDVVPIGVEHSSLQATLEAAAKDIRVALSPDPFPEENVFVRSDQYAFIRAGVPAVYLAGGVESADKDKARDPKVALRYFLRNCYHRPCDDADTQPIQYGDAARMARLNARIGQRVGDEAERPRWNEGDFFGDMFAR</sequence>
<dbReference type="PANTHER" id="PTHR12147:SF26">
    <property type="entry name" value="PEPTIDASE M28 DOMAIN-CONTAINING PROTEIN"/>
    <property type="match status" value="1"/>
</dbReference>
<evidence type="ECO:0000313" key="5">
    <source>
        <dbReference type="Proteomes" id="UP001501727"/>
    </source>
</evidence>
<dbReference type="InterPro" id="IPR046450">
    <property type="entry name" value="PA_dom_sf"/>
</dbReference>
<dbReference type="Gene3D" id="3.40.630.10">
    <property type="entry name" value="Zn peptidases"/>
    <property type="match status" value="2"/>
</dbReference>
<dbReference type="EMBL" id="BAAAZU010000001">
    <property type="protein sequence ID" value="GAA3912691.1"/>
    <property type="molecule type" value="Genomic_DNA"/>
</dbReference>
<dbReference type="InterPro" id="IPR045175">
    <property type="entry name" value="M28_fam"/>
</dbReference>
<dbReference type="Pfam" id="PF04389">
    <property type="entry name" value="Peptidase_M28"/>
    <property type="match status" value="1"/>
</dbReference>
<feature type="chain" id="PRO_5045360222" evidence="1">
    <location>
        <begin position="23"/>
        <end position="559"/>
    </location>
</feature>
<evidence type="ECO:0000259" key="2">
    <source>
        <dbReference type="Pfam" id="PF02225"/>
    </source>
</evidence>
<dbReference type="SUPFAM" id="SSF52025">
    <property type="entry name" value="PA domain"/>
    <property type="match status" value="1"/>
</dbReference>
<feature type="domain" description="PA" evidence="2">
    <location>
        <begin position="147"/>
        <end position="243"/>
    </location>
</feature>
<comment type="caution">
    <text evidence="4">The sequence shown here is derived from an EMBL/GenBank/DDBJ whole genome shotgun (WGS) entry which is preliminary data.</text>
</comment>
<dbReference type="Gene3D" id="3.50.30.30">
    <property type="match status" value="1"/>
</dbReference>
<evidence type="ECO:0000256" key="1">
    <source>
        <dbReference type="SAM" id="SignalP"/>
    </source>
</evidence>
<proteinExistence type="predicted"/>
<protein>
    <submittedName>
        <fullName evidence="4">M20/M25/M40 family metallo-hydrolase</fullName>
    </submittedName>
</protein>
<dbReference type="PROSITE" id="PS51257">
    <property type="entry name" value="PROKAR_LIPOPROTEIN"/>
    <property type="match status" value="1"/>
</dbReference>
<evidence type="ECO:0000259" key="3">
    <source>
        <dbReference type="Pfam" id="PF04389"/>
    </source>
</evidence>
<dbReference type="Proteomes" id="UP001501727">
    <property type="component" value="Unassembled WGS sequence"/>
</dbReference>
<keyword evidence="1" id="KW-0732">Signal</keyword>
<dbReference type="Pfam" id="PF02225">
    <property type="entry name" value="PA"/>
    <property type="match status" value="1"/>
</dbReference>
<evidence type="ECO:0000313" key="4">
    <source>
        <dbReference type="EMBL" id="GAA3912691.1"/>
    </source>
</evidence>
<dbReference type="InterPro" id="IPR007484">
    <property type="entry name" value="Peptidase_M28"/>
</dbReference>
<dbReference type="InterPro" id="IPR003137">
    <property type="entry name" value="PA_domain"/>
</dbReference>